<organism evidence="1">
    <name type="scientific">marine metagenome</name>
    <dbReference type="NCBI Taxonomy" id="408172"/>
    <lineage>
        <taxon>unclassified sequences</taxon>
        <taxon>metagenomes</taxon>
        <taxon>ecological metagenomes</taxon>
    </lineage>
</organism>
<dbReference type="EMBL" id="UINC01067179">
    <property type="protein sequence ID" value="SVB98597.1"/>
    <property type="molecule type" value="Genomic_DNA"/>
</dbReference>
<reference evidence="1" key="1">
    <citation type="submission" date="2018-05" db="EMBL/GenBank/DDBJ databases">
        <authorList>
            <person name="Lanie J.A."/>
            <person name="Ng W.-L."/>
            <person name="Kazmierczak K.M."/>
            <person name="Andrzejewski T.M."/>
            <person name="Davidsen T.M."/>
            <person name="Wayne K.J."/>
            <person name="Tettelin H."/>
            <person name="Glass J.I."/>
            <person name="Rusch D."/>
            <person name="Podicherti R."/>
            <person name="Tsui H.-C.T."/>
            <person name="Winkler M.E."/>
        </authorList>
    </citation>
    <scope>NUCLEOTIDE SEQUENCE</scope>
</reference>
<name>A0A382IH94_9ZZZZ</name>
<sequence length="71" mass="8204">MKKLHYGLVTIILVLSAMLFSGQAARRDLQIIYPEQNRDYRIQCSDLLNAGYNLKFVFYGEKGQTGMVFVR</sequence>
<dbReference type="AlphaFoldDB" id="A0A382IH94"/>
<accession>A0A382IH94</accession>
<proteinExistence type="predicted"/>
<protein>
    <submittedName>
        <fullName evidence="1">Uncharacterized protein</fullName>
    </submittedName>
</protein>
<gene>
    <name evidence="1" type="ORF">METZ01_LOCUS251451</name>
</gene>
<evidence type="ECO:0000313" key="1">
    <source>
        <dbReference type="EMBL" id="SVB98597.1"/>
    </source>
</evidence>